<proteinExistence type="inferred from homology"/>
<keyword evidence="3" id="KW-0820">tRNA-binding</keyword>
<dbReference type="GO" id="GO:0004813">
    <property type="term" value="F:alanine-tRNA ligase activity"/>
    <property type="evidence" value="ECO:0007669"/>
    <property type="project" value="UniProtKB-EC"/>
</dbReference>
<dbReference type="SUPFAM" id="SSF101353">
    <property type="entry name" value="Putative anticodon-binding domain of alanyl-tRNA synthetase (AlaRS)"/>
    <property type="match status" value="1"/>
</dbReference>
<evidence type="ECO:0000256" key="4">
    <source>
        <dbReference type="ARBA" id="ARBA00022598"/>
    </source>
</evidence>
<protein>
    <recommendedName>
        <fullName evidence="2">alanine--tRNA ligase</fullName>
        <ecNumber evidence="2">6.1.1.7</ecNumber>
    </recommendedName>
</protein>
<keyword evidence="6" id="KW-0067">ATP-binding</keyword>
<dbReference type="InterPro" id="IPR050058">
    <property type="entry name" value="Ala-tRNA_ligase"/>
</dbReference>
<dbReference type="SUPFAM" id="SSF55681">
    <property type="entry name" value="Class II aaRS and biotin synthetases"/>
    <property type="match status" value="1"/>
</dbReference>
<dbReference type="FunFam" id="3.30.980.10:FF:000004">
    <property type="entry name" value="Alanine--tRNA ligase, cytoplasmic"/>
    <property type="match status" value="1"/>
</dbReference>
<dbReference type="SUPFAM" id="SSF55186">
    <property type="entry name" value="ThrRS/AlaRS common domain"/>
    <property type="match status" value="1"/>
</dbReference>
<evidence type="ECO:0000256" key="7">
    <source>
        <dbReference type="ARBA" id="ARBA00022884"/>
    </source>
</evidence>
<dbReference type="Proteomes" id="UP000179245">
    <property type="component" value="Unassembled WGS sequence"/>
</dbReference>
<dbReference type="GO" id="GO:0006419">
    <property type="term" value="P:alanyl-tRNA aminoacylation"/>
    <property type="evidence" value="ECO:0007669"/>
    <property type="project" value="InterPro"/>
</dbReference>
<dbReference type="InterPro" id="IPR018162">
    <property type="entry name" value="Ala-tRNA-ligase_IIc_anticod-bd"/>
</dbReference>
<keyword evidence="8" id="KW-0648">Protein biosynthesis</keyword>
<keyword evidence="7" id="KW-0694">RNA-binding</keyword>
<dbReference type="SMART" id="SM00863">
    <property type="entry name" value="tRNA_SAD"/>
    <property type="match status" value="1"/>
</dbReference>
<evidence type="ECO:0000313" key="12">
    <source>
        <dbReference type="Proteomes" id="UP000179245"/>
    </source>
</evidence>
<evidence type="ECO:0000259" key="10">
    <source>
        <dbReference type="PROSITE" id="PS50860"/>
    </source>
</evidence>
<dbReference type="GO" id="GO:0002161">
    <property type="term" value="F:aminoacyl-tRNA deacylase activity"/>
    <property type="evidence" value="ECO:0007669"/>
    <property type="project" value="TreeGrafter"/>
</dbReference>
<evidence type="ECO:0000256" key="6">
    <source>
        <dbReference type="ARBA" id="ARBA00022840"/>
    </source>
</evidence>
<comment type="caution">
    <text evidence="11">The sequence shown here is derived from an EMBL/GenBank/DDBJ whole genome shotgun (WGS) entry which is preliminary data.</text>
</comment>
<dbReference type="Pfam" id="PF01411">
    <property type="entry name" value="tRNA-synt_2c"/>
    <property type="match status" value="1"/>
</dbReference>
<dbReference type="EMBL" id="MHTO01000021">
    <property type="protein sequence ID" value="OHA62066.1"/>
    <property type="molecule type" value="Genomic_DNA"/>
</dbReference>
<dbReference type="InterPro" id="IPR045864">
    <property type="entry name" value="aa-tRNA-synth_II/BPL/LPL"/>
</dbReference>
<keyword evidence="4" id="KW-0436">Ligase</keyword>
<feature type="domain" description="Alanyl-transfer RNA synthetases family profile" evidence="10">
    <location>
        <begin position="1"/>
        <end position="614"/>
    </location>
</feature>
<evidence type="ECO:0000256" key="9">
    <source>
        <dbReference type="ARBA" id="ARBA00023146"/>
    </source>
</evidence>
<dbReference type="Gene3D" id="3.30.930.10">
    <property type="entry name" value="Bira Bifunctional Protein, Domain 2"/>
    <property type="match status" value="1"/>
</dbReference>
<dbReference type="InterPro" id="IPR012947">
    <property type="entry name" value="tRNA_SAD"/>
</dbReference>
<evidence type="ECO:0000256" key="1">
    <source>
        <dbReference type="ARBA" id="ARBA00008226"/>
    </source>
</evidence>
<comment type="similarity">
    <text evidence="1">Belongs to the class-II aminoacyl-tRNA synthetase family.</text>
</comment>
<dbReference type="Gene3D" id="3.30.54.20">
    <property type="match status" value="1"/>
</dbReference>
<dbReference type="PANTHER" id="PTHR11777">
    <property type="entry name" value="ALANYL-TRNA SYNTHETASE"/>
    <property type="match status" value="1"/>
</dbReference>
<dbReference type="GO" id="GO:0005829">
    <property type="term" value="C:cytosol"/>
    <property type="evidence" value="ECO:0007669"/>
    <property type="project" value="TreeGrafter"/>
</dbReference>
<dbReference type="GO" id="GO:0000049">
    <property type="term" value="F:tRNA binding"/>
    <property type="evidence" value="ECO:0007669"/>
    <property type="project" value="UniProtKB-KW"/>
</dbReference>
<evidence type="ECO:0000256" key="2">
    <source>
        <dbReference type="ARBA" id="ARBA00013168"/>
    </source>
</evidence>
<evidence type="ECO:0000256" key="5">
    <source>
        <dbReference type="ARBA" id="ARBA00022741"/>
    </source>
</evidence>
<dbReference type="GO" id="GO:0005524">
    <property type="term" value="F:ATP binding"/>
    <property type="evidence" value="ECO:0007669"/>
    <property type="project" value="UniProtKB-KW"/>
</dbReference>
<dbReference type="PANTHER" id="PTHR11777:SF9">
    <property type="entry name" value="ALANINE--TRNA LIGASE, CYTOPLASMIC"/>
    <property type="match status" value="1"/>
</dbReference>
<dbReference type="EC" id="6.1.1.7" evidence="2"/>
<evidence type="ECO:0000313" key="11">
    <source>
        <dbReference type="EMBL" id="OHA62066.1"/>
    </source>
</evidence>
<accession>A0A1G2QNK5</accession>
<dbReference type="InterPro" id="IPR002318">
    <property type="entry name" value="Ala-tRNA-lgiase_IIc"/>
</dbReference>
<dbReference type="Pfam" id="PF07973">
    <property type="entry name" value="tRNA_SAD"/>
    <property type="match status" value="1"/>
</dbReference>
<dbReference type="STRING" id="1802443.A2117_00280"/>
<sequence length="614" mass="69631">MTSKEIRRKYLTFFKERDHLVIPPSPLVLAEDPTTLFTSSGMQPLVPYLLGEAHPSGKKRLTDSQPSLRLGDIEEVGDNRHTTFFEMLGNWSLGDYFKAEQLPWFLEFLTKELGLVKEKLWVSVFKGDKTTGVPRDEESFTIWKSLGIPEEKIVFYGVKKNWWSRSGEPTLMPVGEIGGPDSEVFYEFADVPHDPKFSETCHPNCDCGRFLEIGNSVFIQYQKTTDNSLKELSQKNVDFGGGLERLAAATSDNPDIFQTDLFLPIIKRLENLSGRNYLQDPETTRGMRIVADHLRASLMIAKDGVLPSNKTQGYVLRRLSRRLLLFSRNLSLSSPEVFLPDLIKEVVKTYDDIFPDLVGKERAISEIFSEEASRFAKTLEAGLKEIEKLEKLDGKIAFYLYESFGFPWDMISEIARERGEEINFQDFEEEKEKHQALSREAAQGLFKGGLVDQSYEVTKLHTATHLLHQALRQVLNEQARQEGSNITAERLRFDFSHPAKLTPEELKRVEDLVNEQIAKNLIVTETVQNLSTALASGARAFFREKYPERVKVYSIGPATLRQSSGQARSGPPFSQEICGGPHVASTKELGRFRIIKEEAVAQGVRRIKAVLEKV</sequence>
<dbReference type="PROSITE" id="PS50860">
    <property type="entry name" value="AA_TRNA_LIGASE_II_ALA"/>
    <property type="match status" value="1"/>
</dbReference>
<dbReference type="InterPro" id="IPR018164">
    <property type="entry name" value="Ala-tRNA-synth_IIc_N"/>
</dbReference>
<dbReference type="NCBIfam" id="NF002436">
    <property type="entry name" value="PRK01584.1"/>
    <property type="match status" value="1"/>
</dbReference>
<gene>
    <name evidence="11" type="ORF">A2117_00280</name>
</gene>
<evidence type="ECO:0000256" key="8">
    <source>
        <dbReference type="ARBA" id="ARBA00022917"/>
    </source>
</evidence>
<dbReference type="CDD" id="cd00673">
    <property type="entry name" value="AlaRS_core"/>
    <property type="match status" value="1"/>
</dbReference>
<name>A0A1G2QNK5_9BACT</name>
<evidence type="ECO:0000256" key="3">
    <source>
        <dbReference type="ARBA" id="ARBA00022555"/>
    </source>
</evidence>
<dbReference type="InterPro" id="IPR018165">
    <property type="entry name" value="Ala-tRNA-synth_IIc_core"/>
</dbReference>
<dbReference type="Gene3D" id="3.30.980.10">
    <property type="entry name" value="Threonyl-trna Synthetase, Chain A, domain 2"/>
    <property type="match status" value="1"/>
</dbReference>
<keyword evidence="9" id="KW-0030">Aminoacyl-tRNA synthetase</keyword>
<dbReference type="PRINTS" id="PR00980">
    <property type="entry name" value="TRNASYNTHALA"/>
</dbReference>
<keyword evidence="5" id="KW-0547">Nucleotide-binding</keyword>
<dbReference type="InterPro" id="IPR018163">
    <property type="entry name" value="Thr/Ala-tRNA-synth_IIc_edit"/>
</dbReference>
<reference evidence="11 12" key="1">
    <citation type="journal article" date="2016" name="Nat. Commun.">
        <title>Thousands of microbial genomes shed light on interconnected biogeochemical processes in an aquifer system.</title>
        <authorList>
            <person name="Anantharaman K."/>
            <person name="Brown C.T."/>
            <person name="Hug L.A."/>
            <person name="Sharon I."/>
            <person name="Castelle C.J."/>
            <person name="Probst A.J."/>
            <person name="Thomas B.C."/>
            <person name="Singh A."/>
            <person name="Wilkins M.J."/>
            <person name="Karaoz U."/>
            <person name="Brodie E.L."/>
            <person name="Williams K.H."/>
            <person name="Hubbard S.S."/>
            <person name="Banfield J.F."/>
        </authorList>
    </citation>
    <scope>NUCLEOTIDE SEQUENCE [LARGE SCALE GENOMIC DNA]</scope>
</reference>
<dbReference type="AlphaFoldDB" id="A0A1G2QNK5"/>
<organism evidence="11 12">
    <name type="scientific">Candidatus Wildermuthbacteria bacterium GWA2_46_15</name>
    <dbReference type="NCBI Taxonomy" id="1802443"/>
    <lineage>
        <taxon>Bacteria</taxon>
        <taxon>Candidatus Wildermuthiibacteriota</taxon>
    </lineage>
</organism>